<name>A0ABR8ER99_NOSLI</name>
<evidence type="ECO:0000313" key="2">
    <source>
        <dbReference type="Proteomes" id="UP000604661"/>
    </source>
</evidence>
<dbReference type="EMBL" id="JACJTE010000006">
    <property type="protein sequence ID" value="MBD2560473.1"/>
    <property type="molecule type" value="Genomic_DNA"/>
</dbReference>
<reference evidence="1 2" key="1">
    <citation type="journal article" date="2020" name="ISME J.">
        <title>Comparative genomics reveals insights into cyanobacterial evolution and habitat adaptation.</title>
        <authorList>
            <person name="Chen M.Y."/>
            <person name="Teng W.K."/>
            <person name="Zhao L."/>
            <person name="Hu C.X."/>
            <person name="Zhou Y.K."/>
            <person name="Han B.P."/>
            <person name="Song L.R."/>
            <person name="Shu W.S."/>
        </authorList>
    </citation>
    <scope>NUCLEOTIDE SEQUENCE [LARGE SCALE GENOMIC DNA]</scope>
    <source>
        <strain evidence="1 2">FACHB-391</strain>
    </source>
</reference>
<proteinExistence type="predicted"/>
<evidence type="ECO:0000313" key="1">
    <source>
        <dbReference type="EMBL" id="MBD2560473.1"/>
    </source>
</evidence>
<accession>A0ABR8ER99</accession>
<dbReference type="Proteomes" id="UP000604661">
    <property type="component" value="Unassembled WGS sequence"/>
</dbReference>
<keyword evidence="2" id="KW-1185">Reference proteome</keyword>
<protein>
    <submittedName>
        <fullName evidence="1">Uncharacterized protein</fullName>
    </submittedName>
</protein>
<dbReference type="RefSeq" id="WP_190901107.1">
    <property type="nucleotide sequence ID" value="NZ_JACJTE010000006.1"/>
</dbReference>
<gene>
    <name evidence="1" type="ORF">H6G95_07540</name>
</gene>
<organism evidence="1 2">
    <name type="scientific">Nostoc linckia FACHB-391</name>
    <dbReference type="NCBI Taxonomy" id="2692906"/>
    <lineage>
        <taxon>Bacteria</taxon>
        <taxon>Bacillati</taxon>
        <taxon>Cyanobacteriota</taxon>
        <taxon>Cyanophyceae</taxon>
        <taxon>Nostocales</taxon>
        <taxon>Nostocaceae</taxon>
        <taxon>Nostoc</taxon>
    </lineage>
</organism>
<comment type="caution">
    <text evidence="1">The sequence shown here is derived from an EMBL/GenBank/DDBJ whole genome shotgun (WGS) entry which is preliminary data.</text>
</comment>
<sequence length="57" mass="6397">MVTKLAIAVNIRRDLVKVRSQGETRRVILFALGSCYPFQPVSASILLERSNLLDCFS</sequence>